<dbReference type="PANTHER" id="PTHR45528:SF1">
    <property type="entry name" value="SENSOR HISTIDINE KINASE CPXA"/>
    <property type="match status" value="1"/>
</dbReference>
<dbReference type="SUPFAM" id="SSF47384">
    <property type="entry name" value="Homodimeric domain of signal transducing histidine kinase"/>
    <property type="match status" value="1"/>
</dbReference>
<dbReference type="InterPro" id="IPR004358">
    <property type="entry name" value="Sig_transdc_His_kin-like_C"/>
</dbReference>
<evidence type="ECO:0000256" key="14">
    <source>
        <dbReference type="SAM" id="Phobius"/>
    </source>
</evidence>
<evidence type="ECO:0000256" key="12">
    <source>
        <dbReference type="ARBA" id="ARBA00023012"/>
    </source>
</evidence>
<dbReference type="CDD" id="cd00075">
    <property type="entry name" value="HATPase"/>
    <property type="match status" value="1"/>
</dbReference>
<keyword evidence="5" id="KW-0597">Phosphoprotein</keyword>
<comment type="subcellular location">
    <subcellularLocation>
        <location evidence="2">Cell membrane</location>
        <topology evidence="2">Multi-pass membrane protein</topology>
    </subcellularLocation>
</comment>
<keyword evidence="7 14" id="KW-0812">Transmembrane</keyword>
<dbReference type="InterPro" id="IPR003594">
    <property type="entry name" value="HATPase_dom"/>
</dbReference>
<evidence type="ECO:0000256" key="2">
    <source>
        <dbReference type="ARBA" id="ARBA00004651"/>
    </source>
</evidence>
<dbReference type="SMART" id="SM00388">
    <property type="entry name" value="HisKA"/>
    <property type="match status" value="1"/>
</dbReference>
<feature type="domain" description="HAMP" evidence="16">
    <location>
        <begin position="189"/>
        <end position="241"/>
    </location>
</feature>
<dbReference type="InterPro" id="IPR036097">
    <property type="entry name" value="HisK_dim/P_sf"/>
</dbReference>
<evidence type="ECO:0000256" key="4">
    <source>
        <dbReference type="ARBA" id="ARBA00022475"/>
    </source>
</evidence>
<dbReference type="SUPFAM" id="SSF103190">
    <property type="entry name" value="Sensory domain-like"/>
    <property type="match status" value="1"/>
</dbReference>
<dbReference type="PANTHER" id="PTHR45528">
    <property type="entry name" value="SENSOR HISTIDINE KINASE CPXA"/>
    <property type="match status" value="1"/>
</dbReference>
<keyword evidence="6" id="KW-0808">Transferase</keyword>
<name>A0ABT9W024_9BACI</name>
<comment type="caution">
    <text evidence="17">The sequence shown here is derived from an EMBL/GenBank/DDBJ whole genome shotgun (WGS) entry which is preliminary data.</text>
</comment>
<dbReference type="InterPro" id="IPR029151">
    <property type="entry name" value="Sensor-like_sf"/>
</dbReference>
<organism evidence="17 18">
    <name type="scientific">Caldalkalibacillus horti</name>
    <dbReference type="NCBI Taxonomy" id="77523"/>
    <lineage>
        <taxon>Bacteria</taxon>
        <taxon>Bacillati</taxon>
        <taxon>Bacillota</taxon>
        <taxon>Bacilli</taxon>
        <taxon>Bacillales</taxon>
        <taxon>Bacillaceae</taxon>
        <taxon>Caldalkalibacillus</taxon>
    </lineage>
</organism>
<evidence type="ECO:0000256" key="7">
    <source>
        <dbReference type="ARBA" id="ARBA00022692"/>
    </source>
</evidence>
<protein>
    <recommendedName>
        <fullName evidence="3">histidine kinase</fullName>
        <ecNumber evidence="3">2.7.13.3</ecNumber>
    </recommendedName>
</protein>
<dbReference type="EMBL" id="JAUSTY010000007">
    <property type="protein sequence ID" value="MDQ0166215.1"/>
    <property type="molecule type" value="Genomic_DNA"/>
</dbReference>
<dbReference type="SUPFAM" id="SSF55874">
    <property type="entry name" value="ATPase domain of HSP90 chaperone/DNA topoisomerase II/histidine kinase"/>
    <property type="match status" value="1"/>
</dbReference>
<comment type="catalytic activity">
    <reaction evidence="1">
        <text>ATP + protein L-histidine = ADP + protein N-phospho-L-histidine.</text>
        <dbReference type="EC" id="2.7.13.3"/>
    </reaction>
</comment>
<dbReference type="InterPro" id="IPR003660">
    <property type="entry name" value="HAMP_dom"/>
</dbReference>
<dbReference type="Gene3D" id="1.10.287.130">
    <property type="match status" value="1"/>
</dbReference>
<evidence type="ECO:0000256" key="9">
    <source>
        <dbReference type="ARBA" id="ARBA00022777"/>
    </source>
</evidence>
<dbReference type="SMART" id="SM00387">
    <property type="entry name" value="HATPase_c"/>
    <property type="match status" value="1"/>
</dbReference>
<accession>A0ABT9W024</accession>
<evidence type="ECO:0000256" key="8">
    <source>
        <dbReference type="ARBA" id="ARBA00022741"/>
    </source>
</evidence>
<evidence type="ECO:0000256" key="13">
    <source>
        <dbReference type="ARBA" id="ARBA00023136"/>
    </source>
</evidence>
<evidence type="ECO:0000256" key="3">
    <source>
        <dbReference type="ARBA" id="ARBA00012438"/>
    </source>
</evidence>
<dbReference type="InterPro" id="IPR050398">
    <property type="entry name" value="HssS/ArlS-like"/>
</dbReference>
<dbReference type="Gene3D" id="3.30.450.20">
    <property type="entry name" value="PAS domain"/>
    <property type="match status" value="1"/>
</dbReference>
<dbReference type="Proteomes" id="UP001235840">
    <property type="component" value="Unassembled WGS sequence"/>
</dbReference>
<keyword evidence="8" id="KW-0547">Nucleotide-binding</keyword>
<dbReference type="InterPro" id="IPR003661">
    <property type="entry name" value="HisK_dim/P_dom"/>
</dbReference>
<reference evidence="17 18" key="1">
    <citation type="submission" date="2023-07" db="EMBL/GenBank/DDBJ databases">
        <title>Genomic Encyclopedia of Type Strains, Phase IV (KMG-IV): sequencing the most valuable type-strain genomes for metagenomic binning, comparative biology and taxonomic classification.</title>
        <authorList>
            <person name="Goeker M."/>
        </authorList>
    </citation>
    <scope>NUCLEOTIDE SEQUENCE [LARGE SCALE GENOMIC DNA]</scope>
    <source>
        <strain evidence="17 18">DSM 12751</strain>
    </source>
</reference>
<dbReference type="Pfam" id="PF02518">
    <property type="entry name" value="HATPase_c"/>
    <property type="match status" value="1"/>
</dbReference>
<keyword evidence="9 17" id="KW-0418">Kinase</keyword>
<keyword evidence="10" id="KW-0067">ATP-binding</keyword>
<dbReference type="EC" id="2.7.13.3" evidence="3"/>
<keyword evidence="11 14" id="KW-1133">Transmembrane helix</keyword>
<evidence type="ECO:0000256" key="5">
    <source>
        <dbReference type="ARBA" id="ARBA00022553"/>
    </source>
</evidence>
<dbReference type="Gene3D" id="6.10.340.10">
    <property type="match status" value="1"/>
</dbReference>
<keyword evidence="12" id="KW-0902">Two-component regulatory system</keyword>
<evidence type="ECO:0000259" key="16">
    <source>
        <dbReference type="PROSITE" id="PS50885"/>
    </source>
</evidence>
<evidence type="ECO:0000259" key="15">
    <source>
        <dbReference type="PROSITE" id="PS50109"/>
    </source>
</evidence>
<dbReference type="CDD" id="cd00082">
    <property type="entry name" value="HisKA"/>
    <property type="match status" value="1"/>
</dbReference>
<dbReference type="GO" id="GO:0016301">
    <property type="term" value="F:kinase activity"/>
    <property type="evidence" value="ECO:0007669"/>
    <property type="project" value="UniProtKB-KW"/>
</dbReference>
<evidence type="ECO:0000313" key="18">
    <source>
        <dbReference type="Proteomes" id="UP001235840"/>
    </source>
</evidence>
<feature type="transmembrane region" description="Helical" evidence="14">
    <location>
        <begin position="12"/>
        <end position="35"/>
    </location>
</feature>
<gene>
    <name evidence="17" type="ORF">J2S11_002116</name>
</gene>
<dbReference type="InterPro" id="IPR036890">
    <property type="entry name" value="HATPase_C_sf"/>
</dbReference>
<keyword evidence="13 14" id="KW-0472">Membrane</keyword>
<feature type="transmembrane region" description="Helical" evidence="14">
    <location>
        <begin position="162"/>
        <end position="187"/>
    </location>
</feature>
<evidence type="ECO:0000313" key="17">
    <source>
        <dbReference type="EMBL" id="MDQ0166215.1"/>
    </source>
</evidence>
<evidence type="ECO:0000256" key="1">
    <source>
        <dbReference type="ARBA" id="ARBA00000085"/>
    </source>
</evidence>
<feature type="domain" description="Histidine kinase" evidence="15">
    <location>
        <begin position="249"/>
        <end position="463"/>
    </location>
</feature>
<sequence>MKGIRARLVGSHLLVIGVAIFVLVSFLIFAVRHYYYDSIEQGITQRVRVSADFYESYLSGTPLATQADDLLTSYTENIHAQVQIIDQSGALLVDSLDPDRIAQLAELPDVAAALRGREQSWRGVLRTTGEPVLSFSVPLIADGQVVGVLRYVSSLSQTNQTLWSISIFLSLVGIIVIALSALVSLVLSNSITKPILTLIDSAEKLARGKLSERVTKDREDELGRLADTINHLASELQRNEVLQHRFISSVSHELRTPLTSIHGWTVLLLSSDFKNKEELVEGLRIINQETNRLSYLVEDLLDFSKLQSGQLSLRKELINVSELLKDLEAQMTPRAHRLGIRLIFSQLPAQLHLQADMNRLKQVLLNILDNAMKFTPEMGHIWVSAEVSEGNFSIKIKDDGQGILEEDLSFVKNRLYQGKGAQSGSGIGLAICDEIMRLHHGSLQIESEAGVGTQVTLSLPCSNTS</sequence>
<dbReference type="Pfam" id="PF00512">
    <property type="entry name" value="HisKA"/>
    <property type="match status" value="1"/>
</dbReference>
<dbReference type="PRINTS" id="PR00344">
    <property type="entry name" value="BCTRLSENSOR"/>
</dbReference>
<evidence type="ECO:0000256" key="11">
    <source>
        <dbReference type="ARBA" id="ARBA00022989"/>
    </source>
</evidence>
<keyword evidence="18" id="KW-1185">Reference proteome</keyword>
<dbReference type="PROSITE" id="PS50109">
    <property type="entry name" value="HIS_KIN"/>
    <property type="match status" value="1"/>
</dbReference>
<dbReference type="SUPFAM" id="SSF158472">
    <property type="entry name" value="HAMP domain-like"/>
    <property type="match status" value="1"/>
</dbReference>
<evidence type="ECO:0000256" key="6">
    <source>
        <dbReference type="ARBA" id="ARBA00022679"/>
    </source>
</evidence>
<dbReference type="InterPro" id="IPR005467">
    <property type="entry name" value="His_kinase_dom"/>
</dbReference>
<keyword evidence="4" id="KW-1003">Cell membrane</keyword>
<proteinExistence type="predicted"/>
<dbReference type="Pfam" id="PF00672">
    <property type="entry name" value="HAMP"/>
    <property type="match status" value="1"/>
</dbReference>
<dbReference type="Gene3D" id="3.30.565.10">
    <property type="entry name" value="Histidine kinase-like ATPase, C-terminal domain"/>
    <property type="match status" value="1"/>
</dbReference>
<dbReference type="PROSITE" id="PS50885">
    <property type="entry name" value="HAMP"/>
    <property type="match status" value="1"/>
</dbReference>
<dbReference type="CDD" id="cd06225">
    <property type="entry name" value="HAMP"/>
    <property type="match status" value="1"/>
</dbReference>
<evidence type="ECO:0000256" key="10">
    <source>
        <dbReference type="ARBA" id="ARBA00022840"/>
    </source>
</evidence>
<dbReference type="SMART" id="SM00304">
    <property type="entry name" value="HAMP"/>
    <property type="match status" value="1"/>
</dbReference>